<dbReference type="Proteomes" id="UP000886501">
    <property type="component" value="Unassembled WGS sequence"/>
</dbReference>
<protein>
    <submittedName>
        <fullName evidence="1">tRNAHis guanylyltransferase</fullName>
    </submittedName>
</protein>
<reference evidence="1" key="1">
    <citation type="submission" date="2019-10" db="EMBL/GenBank/DDBJ databases">
        <authorList>
            <consortium name="DOE Joint Genome Institute"/>
            <person name="Kuo A."/>
            <person name="Miyauchi S."/>
            <person name="Kiss E."/>
            <person name="Drula E."/>
            <person name="Kohler A."/>
            <person name="Sanchez-Garcia M."/>
            <person name="Andreopoulos B."/>
            <person name="Barry K.W."/>
            <person name="Bonito G."/>
            <person name="Buee M."/>
            <person name="Carver A."/>
            <person name="Chen C."/>
            <person name="Cichocki N."/>
            <person name="Clum A."/>
            <person name="Culley D."/>
            <person name="Crous P.W."/>
            <person name="Fauchery L."/>
            <person name="Girlanda M."/>
            <person name="Hayes R."/>
            <person name="Keri Z."/>
            <person name="Labutti K."/>
            <person name="Lipzen A."/>
            <person name="Lombard V."/>
            <person name="Magnuson J."/>
            <person name="Maillard F."/>
            <person name="Morin E."/>
            <person name="Murat C."/>
            <person name="Nolan M."/>
            <person name="Ohm R."/>
            <person name="Pangilinan J."/>
            <person name="Pereira M."/>
            <person name="Perotto S."/>
            <person name="Peter M."/>
            <person name="Riley R."/>
            <person name="Sitrit Y."/>
            <person name="Stielow B."/>
            <person name="Szollosi G."/>
            <person name="Zifcakova L."/>
            <person name="Stursova M."/>
            <person name="Spatafora J.W."/>
            <person name="Tedersoo L."/>
            <person name="Vaario L.-M."/>
            <person name="Yamada A."/>
            <person name="Yan M."/>
            <person name="Wang P."/>
            <person name="Xu J."/>
            <person name="Bruns T."/>
            <person name="Baldrian P."/>
            <person name="Vilgalys R."/>
            <person name="Henrissat B."/>
            <person name="Grigoriev I.V."/>
            <person name="Hibbett D."/>
            <person name="Nagy L.G."/>
            <person name="Martin F.M."/>
        </authorList>
    </citation>
    <scope>NUCLEOTIDE SEQUENCE</scope>
    <source>
        <strain evidence="1">P2</strain>
    </source>
</reference>
<sequence>MAGTRFAYVRNFELPDPLLPDTYIVLRIDGHSFHRQFSEEHELAKPNDVRALKLMDEAASSVMEMFTDITLAFGESDEFSFLFKKSTNVYNRRNAKILTTVVSQFTSSYVFNWAKHFPGVSLKYPPSFDGRIVLYPTEKVVRDYFSWRQADTHINNLYNTAFWALVQEGKQTTTQAHEALRGTNSAQKNQLLFERFGINYNDVPERMRKGSVIVREEARDLPLSVASFVDGCGGDKVVKEEDTLEVKDKGKGRKRASTRVTVLHCDLIRDEFWDERPYILSE</sequence>
<accession>A0ACB6ZE81</accession>
<evidence type="ECO:0000313" key="2">
    <source>
        <dbReference type="Proteomes" id="UP000886501"/>
    </source>
</evidence>
<evidence type="ECO:0000313" key="1">
    <source>
        <dbReference type="EMBL" id="KAF9647864.1"/>
    </source>
</evidence>
<organism evidence="1 2">
    <name type="scientific">Thelephora ganbajun</name>
    <name type="common">Ganba fungus</name>
    <dbReference type="NCBI Taxonomy" id="370292"/>
    <lineage>
        <taxon>Eukaryota</taxon>
        <taxon>Fungi</taxon>
        <taxon>Dikarya</taxon>
        <taxon>Basidiomycota</taxon>
        <taxon>Agaricomycotina</taxon>
        <taxon>Agaricomycetes</taxon>
        <taxon>Thelephorales</taxon>
        <taxon>Thelephoraceae</taxon>
        <taxon>Thelephora</taxon>
    </lineage>
</organism>
<dbReference type="EMBL" id="MU118024">
    <property type="protein sequence ID" value="KAF9647864.1"/>
    <property type="molecule type" value="Genomic_DNA"/>
</dbReference>
<gene>
    <name evidence="1" type="ORF">BDM02DRAFT_3155956</name>
</gene>
<proteinExistence type="predicted"/>
<keyword evidence="2" id="KW-1185">Reference proteome</keyword>
<keyword evidence="1" id="KW-0548">Nucleotidyltransferase</keyword>
<comment type="caution">
    <text evidence="1">The sequence shown here is derived from an EMBL/GenBank/DDBJ whole genome shotgun (WGS) entry which is preliminary data.</text>
</comment>
<reference evidence="1" key="2">
    <citation type="journal article" date="2020" name="Nat. Commun.">
        <title>Large-scale genome sequencing of mycorrhizal fungi provides insights into the early evolution of symbiotic traits.</title>
        <authorList>
            <person name="Miyauchi S."/>
            <person name="Kiss E."/>
            <person name="Kuo A."/>
            <person name="Drula E."/>
            <person name="Kohler A."/>
            <person name="Sanchez-Garcia M."/>
            <person name="Morin E."/>
            <person name="Andreopoulos B."/>
            <person name="Barry K.W."/>
            <person name="Bonito G."/>
            <person name="Buee M."/>
            <person name="Carver A."/>
            <person name="Chen C."/>
            <person name="Cichocki N."/>
            <person name="Clum A."/>
            <person name="Culley D."/>
            <person name="Crous P.W."/>
            <person name="Fauchery L."/>
            <person name="Girlanda M."/>
            <person name="Hayes R.D."/>
            <person name="Keri Z."/>
            <person name="LaButti K."/>
            <person name="Lipzen A."/>
            <person name="Lombard V."/>
            <person name="Magnuson J."/>
            <person name="Maillard F."/>
            <person name="Murat C."/>
            <person name="Nolan M."/>
            <person name="Ohm R.A."/>
            <person name="Pangilinan J."/>
            <person name="Pereira M.F."/>
            <person name="Perotto S."/>
            <person name="Peter M."/>
            <person name="Pfister S."/>
            <person name="Riley R."/>
            <person name="Sitrit Y."/>
            <person name="Stielow J.B."/>
            <person name="Szollosi G."/>
            <person name="Zifcakova L."/>
            <person name="Stursova M."/>
            <person name="Spatafora J.W."/>
            <person name="Tedersoo L."/>
            <person name="Vaario L.M."/>
            <person name="Yamada A."/>
            <person name="Yan M."/>
            <person name="Wang P."/>
            <person name="Xu J."/>
            <person name="Bruns T."/>
            <person name="Baldrian P."/>
            <person name="Vilgalys R."/>
            <person name="Dunand C."/>
            <person name="Henrissat B."/>
            <person name="Grigoriev I.V."/>
            <person name="Hibbett D."/>
            <person name="Nagy L.G."/>
            <person name="Martin F.M."/>
        </authorList>
    </citation>
    <scope>NUCLEOTIDE SEQUENCE</scope>
    <source>
        <strain evidence="1">P2</strain>
    </source>
</reference>
<name>A0ACB6ZE81_THEGA</name>
<keyword evidence="1" id="KW-0808">Transferase</keyword>